<proteinExistence type="predicted"/>
<dbReference type="Gene3D" id="3.40.140.10">
    <property type="entry name" value="Cytidine Deaminase, domain 2"/>
    <property type="match status" value="1"/>
</dbReference>
<dbReference type="SUPFAM" id="SSF53927">
    <property type="entry name" value="Cytidine deaminase-like"/>
    <property type="match status" value="1"/>
</dbReference>
<keyword evidence="5" id="KW-1185">Reference proteome</keyword>
<evidence type="ECO:0000256" key="1">
    <source>
        <dbReference type="ARBA" id="ARBA00022723"/>
    </source>
</evidence>
<dbReference type="PROSITE" id="PS00903">
    <property type="entry name" value="CYT_DCMP_DEAMINASES_1"/>
    <property type="match status" value="1"/>
</dbReference>
<organism evidence="4 5">
    <name type="scientific">Mucilaginibacter terrae</name>
    <dbReference type="NCBI Taxonomy" id="1955052"/>
    <lineage>
        <taxon>Bacteria</taxon>
        <taxon>Pseudomonadati</taxon>
        <taxon>Bacteroidota</taxon>
        <taxon>Sphingobacteriia</taxon>
        <taxon>Sphingobacteriales</taxon>
        <taxon>Sphingobacteriaceae</taxon>
        <taxon>Mucilaginibacter</taxon>
    </lineage>
</organism>
<dbReference type="Pfam" id="PF00383">
    <property type="entry name" value="dCMP_cyt_deam_1"/>
    <property type="match status" value="1"/>
</dbReference>
<evidence type="ECO:0000313" key="4">
    <source>
        <dbReference type="EMBL" id="MDT3402470.1"/>
    </source>
</evidence>
<dbReference type="PROSITE" id="PS51747">
    <property type="entry name" value="CYT_DCMP_DEAMINASES_2"/>
    <property type="match status" value="1"/>
</dbReference>
<keyword evidence="1" id="KW-0479">Metal-binding</keyword>
<evidence type="ECO:0000256" key="2">
    <source>
        <dbReference type="ARBA" id="ARBA00022833"/>
    </source>
</evidence>
<keyword evidence="4" id="KW-0378">Hydrolase</keyword>
<feature type="domain" description="CMP/dCMP-type deaminase" evidence="3">
    <location>
        <begin position="46"/>
        <end position="158"/>
    </location>
</feature>
<accession>A0ABU3GV03</accession>
<evidence type="ECO:0000259" key="3">
    <source>
        <dbReference type="PROSITE" id="PS51747"/>
    </source>
</evidence>
<dbReference type="PANTHER" id="PTHR11079">
    <property type="entry name" value="CYTOSINE DEAMINASE FAMILY MEMBER"/>
    <property type="match status" value="1"/>
</dbReference>
<gene>
    <name evidence="4" type="ORF">QE417_001542</name>
</gene>
<name>A0ABU3GV03_9SPHI</name>
<dbReference type="InterPro" id="IPR016193">
    <property type="entry name" value="Cytidine_deaminase-like"/>
</dbReference>
<dbReference type="EMBL" id="JAVLVU010000001">
    <property type="protein sequence ID" value="MDT3402470.1"/>
    <property type="molecule type" value="Genomic_DNA"/>
</dbReference>
<evidence type="ECO:0000313" key="5">
    <source>
        <dbReference type="Proteomes" id="UP001258315"/>
    </source>
</evidence>
<dbReference type="PANTHER" id="PTHR11079:SF161">
    <property type="entry name" value="CMP_DCMP-TYPE DEAMINASE DOMAIN-CONTAINING PROTEIN"/>
    <property type="match status" value="1"/>
</dbReference>
<dbReference type="GO" id="GO:0008892">
    <property type="term" value="F:guanine deaminase activity"/>
    <property type="evidence" value="ECO:0007669"/>
    <property type="project" value="UniProtKB-EC"/>
</dbReference>
<keyword evidence="2" id="KW-0862">Zinc</keyword>
<dbReference type="InterPro" id="IPR002125">
    <property type="entry name" value="CMP_dCMP_dom"/>
</dbReference>
<sequence length="201" mass="22174">MPHPNPPREGGKHNIQCLLLNTQKAFIFINKLSKALPPGEGWEGLMNHETYMRMAIALSEKNVAEGLGGPFGAVIVKDGKVIGASGNKVVPTNDPTAHAEVSAIRLACQELNNFSLEGSVIYTSCEPCPMCLAAIYWARIDKIYYANNKADAAAIGFDDQFIYEELDRPKSERKVPVVEMLRDEALGAFKAWEIHEGKTHY</sequence>
<reference evidence="5" key="1">
    <citation type="submission" date="2023-07" db="EMBL/GenBank/DDBJ databases">
        <title>Functional and genomic diversity of the sorghum phyllosphere microbiome.</title>
        <authorList>
            <person name="Shade A."/>
        </authorList>
    </citation>
    <scope>NUCLEOTIDE SEQUENCE [LARGE SCALE GENOMIC DNA]</scope>
    <source>
        <strain evidence="5">SORGH_AS_0422</strain>
    </source>
</reference>
<dbReference type="EC" id="3.5.4.3" evidence="4"/>
<dbReference type="CDD" id="cd01285">
    <property type="entry name" value="nucleoside_deaminase"/>
    <property type="match status" value="1"/>
</dbReference>
<protein>
    <submittedName>
        <fullName evidence="4">Guanine deaminase</fullName>
        <ecNumber evidence="4">3.5.4.3</ecNumber>
    </submittedName>
</protein>
<dbReference type="Proteomes" id="UP001258315">
    <property type="component" value="Unassembled WGS sequence"/>
</dbReference>
<dbReference type="InterPro" id="IPR016192">
    <property type="entry name" value="APOBEC/CMP_deaminase_Zn-bd"/>
</dbReference>
<comment type="caution">
    <text evidence="4">The sequence shown here is derived from an EMBL/GenBank/DDBJ whole genome shotgun (WGS) entry which is preliminary data.</text>
</comment>